<evidence type="ECO:0000313" key="2">
    <source>
        <dbReference type="Proteomes" id="UP000272781"/>
    </source>
</evidence>
<gene>
    <name evidence="1" type="ORF">EDC58_1602</name>
</gene>
<organism evidence="1 2">
    <name type="scientific">Caminibacter pacificus</name>
    <dbReference type="NCBI Taxonomy" id="1424653"/>
    <lineage>
        <taxon>Bacteria</taxon>
        <taxon>Pseudomonadati</taxon>
        <taxon>Campylobacterota</taxon>
        <taxon>Epsilonproteobacteria</taxon>
        <taxon>Nautiliales</taxon>
        <taxon>Nautiliaceae</taxon>
        <taxon>Caminibacter</taxon>
    </lineage>
</organism>
<sequence>MILKFRIMFRKTLKKYKFNKNSKIIIHIGENTDVSAYINMWYNSFKESEVSFSILTRHKKVYDLIKTRFKNESIIYAKNPTDINNIFKALPLKAIFYLSNTGNNMHTLKYNNLKHVFIGHGDSDKTASAHKFFRIYDENWVAGEAHIDRFRNAGFNYQGLVHKKVGRPTLKENLKLSSIQWKKRFPKLNIAYLSTWEGVFKEQDYSSIYIIKDIFKYLNQYDFIEKLHIKYHPRLGSTQKEIENIKQDISNLSTKYKKEIFEAIYPVNEIIKQSNLFITDISAVITECLSVNSPIFVYYPKNKNIKLSKTKYSLSDYTYTFSNLKEFKKKFEEVILNNNDFLANNREKAIDYFLSKDLTLNNVFIKEIRKIAK</sequence>
<dbReference type="EMBL" id="RJVK01000004">
    <property type="protein sequence ID" value="ROR39104.1"/>
    <property type="molecule type" value="Genomic_DNA"/>
</dbReference>
<protein>
    <recommendedName>
        <fullName evidence="3">CDP-Glycerol:Poly(Glycerophosphate) glycerophosphotransferase</fullName>
    </recommendedName>
</protein>
<dbReference type="Proteomes" id="UP000272781">
    <property type="component" value="Unassembled WGS sequence"/>
</dbReference>
<comment type="caution">
    <text evidence="1">The sequence shown here is derived from an EMBL/GenBank/DDBJ whole genome shotgun (WGS) entry which is preliminary data.</text>
</comment>
<name>A0AAJ4UXF8_9BACT</name>
<evidence type="ECO:0008006" key="3">
    <source>
        <dbReference type="Google" id="ProtNLM"/>
    </source>
</evidence>
<proteinExistence type="predicted"/>
<evidence type="ECO:0000313" key="1">
    <source>
        <dbReference type="EMBL" id="ROR39104.1"/>
    </source>
</evidence>
<reference evidence="1 2" key="1">
    <citation type="submission" date="2018-11" db="EMBL/GenBank/DDBJ databases">
        <title>Genomic Encyclopedia of Type Strains, Phase IV (KMG-IV): sequencing the most valuable type-strain genomes for metagenomic binning, comparative biology and taxonomic classification.</title>
        <authorList>
            <person name="Goeker M."/>
        </authorList>
    </citation>
    <scope>NUCLEOTIDE SEQUENCE [LARGE SCALE GENOMIC DNA]</scope>
    <source>
        <strain evidence="1 2">DSM 27783</strain>
    </source>
</reference>
<dbReference type="Gene3D" id="3.40.50.12580">
    <property type="match status" value="1"/>
</dbReference>
<dbReference type="InterPro" id="IPR043148">
    <property type="entry name" value="TagF_C"/>
</dbReference>
<accession>A0AAJ4UXF8</accession>
<dbReference type="AlphaFoldDB" id="A0AAJ4UXF8"/>